<name>A0A285UEE0_9HYPH</name>
<accession>A0A285UEE0</accession>
<proteinExistence type="predicted"/>
<gene>
    <name evidence="1" type="ORF">SAMN05892877_105342</name>
</gene>
<keyword evidence="2" id="KW-1185">Reference proteome</keyword>
<evidence type="ECO:0000313" key="2">
    <source>
        <dbReference type="Proteomes" id="UP000219167"/>
    </source>
</evidence>
<dbReference type="OrthoDB" id="7774794at2"/>
<dbReference type="AlphaFoldDB" id="A0A285UEE0"/>
<reference evidence="1 2" key="1">
    <citation type="submission" date="2017-08" db="EMBL/GenBank/DDBJ databases">
        <authorList>
            <person name="de Groot N.N."/>
        </authorList>
    </citation>
    <scope>NUCLEOTIDE SEQUENCE [LARGE SCALE GENOMIC DNA]</scope>
    <source>
        <strain evidence="1 2">JC85</strain>
    </source>
</reference>
<organism evidence="1 2">
    <name type="scientific">Rhizobium subbaraonis</name>
    <dbReference type="NCBI Taxonomy" id="908946"/>
    <lineage>
        <taxon>Bacteria</taxon>
        <taxon>Pseudomonadati</taxon>
        <taxon>Pseudomonadota</taxon>
        <taxon>Alphaproteobacteria</taxon>
        <taxon>Hyphomicrobiales</taxon>
        <taxon>Rhizobiaceae</taxon>
        <taxon>Rhizobium/Agrobacterium group</taxon>
        <taxon>Rhizobium</taxon>
    </lineage>
</organism>
<evidence type="ECO:0000313" key="1">
    <source>
        <dbReference type="EMBL" id="SOC38946.1"/>
    </source>
</evidence>
<dbReference type="EMBL" id="OBQD01000005">
    <property type="protein sequence ID" value="SOC38946.1"/>
    <property type="molecule type" value="Genomic_DNA"/>
</dbReference>
<dbReference type="Proteomes" id="UP000219167">
    <property type="component" value="Unassembled WGS sequence"/>
</dbReference>
<protein>
    <submittedName>
        <fullName evidence="1">Uncharacterized protein</fullName>
    </submittedName>
</protein>
<sequence>MRDGIGSWWTVAPGTLRFSMAQYRAKLQFVPLEASFQNLVWRAVQAGWDEEEASTAIAMLADHHILAMEYNRRTDASVKRARRRK</sequence>